<sequence length="194" mass="19892">MQDTIDILVALAGDLLSGDDAIRADRLAVAAGAGDAGAAQAALDLARLVGEAADPAGTIAALDRYPPVDAFSHVACLVVACFAVVRADFTARQDAQAARSRMSARADLAYSVAGEFGADVVDWLVGLAGAAVEHLSAVAARRAPVVRVETGISLPSTLLAFDLYGDASRADELVDRNGVSTPLVMPTQFEAVTQ</sequence>
<protein>
    <recommendedName>
        <fullName evidence="3">Mu-like prophage DNA circulation protein</fullName>
    </recommendedName>
</protein>
<dbReference type="EMBL" id="CP054836">
    <property type="protein sequence ID" value="QKV20238.1"/>
    <property type="molecule type" value="Genomic_DNA"/>
</dbReference>
<evidence type="ECO:0008006" key="3">
    <source>
        <dbReference type="Google" id="ProtNLM"/>
    </source>
</evidence>
<evidence type="ECO:0000313" key="1">
    <source>
        <dbReference type="EMBL" id="QKV20238.1"/>
    </source>
</evidence>
<dbReference type="AlphaFoldDB" id="A0A6N1VHH0"/>
<dbReference type="KEGG" id="orm:HTY61_18165"/>
<name>A0A6N1VHH0_9HYPH</name>
<evidence type="ECO:0000313" key="2">
    <source>
        <dbReference type="Proteomes" id="UP000509367"/>
    </source>
</evidence>
<gene>
    <name evidence="1" type="ORF">HTY61_18165</name>
</gene>
<proteinExistence type="predicted"/>
<dbReference type="RefSeq" id="WP_175278129.1">
    <property type="nucleotide sequence ID" value="NZ_CP054836.1"/>
</dbReference>
<organism evidence="1 2">
    <name type="scientific">Oricola thermophila</name>
    <dbReference type="NCBI Taxonomy" id="2742145"/>
    <lineage>
        <taxon>Bacteria</taxon>
        <taxon>Pseudomonadati</taxon>
        <taxon>Pseudomonadota</taxon>
        <taxon>Alphaproteobacteria</taxon>
        <taxon>Hyphomicrobiales</taxon>
        <taxon>Ahrensiaceae</taxon>
        <taxon>Oricola</taxon>
    </lineage>
</organism>
<reference evidence="1 2" key="1">
    <citation type="submission" date="2020-06" db="EMBL/GenBank/DDBJ databases">
        <title>Oricola thermophila sp. nov. isolated from a tidal sediments.</title>
        <authorList>
            <person name="Kwon K.K."/>
            <person name="Yang S.-H."/>
            <person name="Park M.-J."/>
        </authorList>
    </citation>
    <scope>NUCLEOTIDE SEQUENCE [LARGE SCALE GENOMIC DNA]</scope>
    <source>
        <strain evidence="1 2">MEBiC13590</strain>
    </source>
</reference>
<dbReference type="Proteomes" id="UP000509367">
    <property type="component" value="Chromosome"/>
</dbReference>
<accession>A0A6N1VHH0</accession>
<keyword evidence="2" id="KW-1185">Reference proteome</keyword>